<evidence type="ECO:0000256" key="1">
    <source>
        <dbReference type="ARBA" id="ARBA00004370"/>
    </source>
</evidence>
<keyword evidence="4 5" id="KW-0472">Membrane</keyword>
<dbReference type="Proteomes" id="UP000278437">
    <property type="component" value="Plasmid pSTH1"/>
</dbReference>
<keyword evidence="3 5" id="KW-1133">Transmembrane helix</keyword>
<evidence type="ECO:0000256" key="4">
    <source>
        <dbReference type="ARBA" id="ARBA00023136"/>
    </source>
</evidence>
<organism evidence="6 7">
    <name type="scientific">Shewanella khirikhana</name>
    <dbReference type="NCBI Taxonomy" id="1965282"/>
    <lineage>
        <taxon>Bacteria</taxon>
        <taxon>Pseudomonadati</taxon>
        <taxon>Pseudomonadota</taxon>
        <taxon>Gammaproteobacteria</taxon>
        <taxon>Alteromonadales</taxon>
        <taxon>Shewanellaceae</taxon>
        <taxon>Shewanella</taxon>
    </lineage>
</organism>
<comment type="subcellular location">
    <subcellularLocation>
        <location evidence="1">Membrane</location>
    </subcellularLocation>
</comment>
<evidence type="ECO:0000256" key="3">
    <source>
        <dbReference type="ARBA" id="ARBA00022989"/>
    </source>
</evidence>
<protein>
    <submittedName>
        <fullName evidence="6">Type IV secretory pathway, VirB3-like protein</fullName>
    </submittedName>
</protein>
<evidence type="ECO:0000313" key="6">
    <source>
        <dbReference type="EMBL" id="AZQ13321.1"/>
    </source>
</evidence>
<keyword evidence="7" id="KW-1185">Reference proteome</keyword>
<feature type="transmembrane region" description="Helical" evidence="5">
    <location>
        <begin position="26"/>
        <end position="57"/>
    </location>
</feature>
<dbReference type="InterPro" id="IPR007792">
    <property type="entry name" value="T4SS_VirB3/TrbD/AvhB"/>
</dbReference>
<reference evidence="6 7" key="1">
    <citation type="submission" date="2017-03" db="EMBL/GenBank/DDBJ databases">
        <title>Full genome sequence of a non-lethal Shewanella isolate that potentiates virulence of Vibio parahaemolyticus causing acute hepatopancreatic necrosis disease (AHPND) in shrimp.</title>
        <authorList>
            <person name="Prachumwat A."/>
            <person name="Sritunyalucksana K."/>
        </authorList>
    </citation>
    <scope>NUCLEOTIDE SEQUENCE [LARGE SCALE GENOMIC DNA]</scope>
    <source>
        <strain evidence="6 7">TH2012</strain>
        <plasmid evidence="7">psth1</plasmid>
    </source>
</reference>
<accession>A0ABM7DXG9</accession>
<keyword evidence="2 5" id="KW-0812">Transmembrane</keyword>
<sequence>MESQLNRAPIFHFNRSNLVLGGERKLVYGLFLVVLIFVVTLQTWFTFFIGVLLWIVVMPLLRMMANADPDMSRIFHRFTSYQAYYPPHAPKDYSRRT</sequence>
<dbReference type="Pfam" id="PF05101">
    <property type="entry name" value="VirB3"/>
    <property type="match status" value="1"/>
</dbReference>
<name>A0ABM7DXG9_9GAMM</name>
<dbReference type="EMBL" id="CP020374">
    <property type="protein sequence ID" value="AZQ13321.1"/>
    <property type="molecule type" value="Genomic_DNA"/>
</dbReference>
<proteinExistence type="predicted"/>
<dbReference type="NCBIfam" id="NF010395">
    <property type="entry name" value="PRK13823.1"/>
    <property type="match status" value="1"/>
</dbReference>
<gene>
    <name evidence="6" type="ORF">STH12_04295</name>
</gene>
<evidence type="ECO:0000256" key="2">
    <source>
        <dbReference type="ARBA" id="ARBA00022692"/>
    </source>
</evidence>
<evidence type="ECO:0000256" key="5">
    <source>
        <dbReference type="SAM" id="Phobius"/>
    </source>
</evidence>
<dbReference type="RefSeq" id="WP_126169659.1">
    <property type="nucleotide sequence ID" value="NZ_CP020374.1"/>
</dbReference>
<geneLocation type="plasmid" evidence="7">
    <name>psth1</name>
</geneLocation>
<keyword evidence="6" id="KW-0614">Plasmid</keyword>
<evidence type="ECO:0000313" key="7">
    <source>
        <dbReference type="Proteomes" id="UP000278437"/>
    </source>
</evidence>